<dbReference type="InterPro" id="IPR019273">
    <property type="entry name" value="Lunapark_Znf"/>
</dbReference>
<dbReference type="RefSeq" id="XP_013957012.1">
    <property type="nucleotide sequence ID" value="XM_014101537.1"/>
</dbReference>
<comment type="similarity">
    <text evidence="1">Belongs to the lunapark family.</text>
</comment>
<comment type="subcellular location">
    <subcellularLocation>
        <location evidence="1">Endoplasmic reticulum membrane</location>
        <topology evidence="1">Multi-pass membrane protein</topology>
    </subcellularLocation>
</comment>
<comment type="domain">
    <text evidence="1">The C4-type zinc finger motif is necessary both for its ER three-way tubular junction localization and formation.</text>
</comment>
<dbReference type="Pfam" id="PF10058">
    <property type="entry name" value="Zn_ribbon_10"/>
    <property type="match status" value="1"/>
</dbReference>
<keyword evidence="1" id="KW-0812">Transmembrane</keyword>
<feature type="compositionally biased region" description="Basic residues" evidence="2">
    <location>
        <begin position="373"/>
        <end position="382"/>
    </location>
</feature>
<dbReference type="PANTHER" id="PTHR22166:SF12">
    <property type="entry name" value="ENDOPLASMIC RETICULUM JUNCTION FORMATION PROTEIN LUNAPARK"/>
    <property type="match status" value="1"/>
</dbReference>
<dbReference type="EMBL" id="ABDF02000006">
    <property type="protein sequence ID" value="EHK22802.1"/>
    <property type="molecule type" value="Genomic_DNA"/>
</dbReference>
<protein>
    <recommendedName>
        <fullName evidence="1">Endoplasmic reticulum junction formation protein lunapark</fullName>
    </recommendedName>
</protein>
<evidence type="ECO:0000256" key="2">
    <source>
        <dbReference type="SAM" id="MobiDB-lite"/>
    </source>
</evidence>
<keyword evidence="1" id="KW-1133">Transmembrane helix</keyword>
<feature type="transmembrane region" description="Helical" evidence="1">
    <location>
        <begin position="47"/>
        <end position="70"/>
    </location>
</feature>
<evidence type="ECO:0000313" key="4">
    <source>
        <dbReference type="EMBL" id="EHK22802.1"/>
    </source>
</evidence>
<dbReference type="STRING" id="413071.G9MRT3"/>
<feature type="compositionally biased region" description="Basic and acidic residues" evidence="2">
    <location>
        <begin position="145"/>
        <end position="163"/>
    </location>
</feature>
<evidence type="ECO:0000256" key="1">
    <source>
        <dbReference type="RuleBase" id="RU367073"/>
    </source>
</evidence>
<keyword evidence="1" id="KW-0862">Zinc</keyword>
<dbReference type="VEuPathDB" id="FungiDB:TRIVIDRAFT_212992"/>
<gene>
    <name evidence="4" type="ORF">TRIVIDRAFT_212992</name>
</gene>
<feature type="region of interest" description="Disordered" evidence="2">
    <location>
        <begin position="324"/>
        <end position="382"/>
    </location>
</feature>
<dbReference type="GO" id="GO:0008270">
    <property type="term" value="F:zinc ion binding"/>
    <property type="evidence" value="ECO:0007669"/>
    <property type="project" value="UniProtKB-KW"/>
</dbReference>
<dbReference type="OrthoDB" id="1725934at2759"/>
<evidence type="ECO:0000259" key="3">
    <source>
        <dbReference type="Pfam" id="PF10058"/>
    </source>
</evidence>
<dbReference type="GeneID" id="25790707"/>
<dbReference type="GO" id="GO:0071788">
    <property type="term" value="P:endoplasmic reticulum tubular network maintenance"/>
    <property type="evidence" value="ECO:0007669"/>
    <property type="project" value="UniProtKB-UniRule"/>
</dbReference>
<sequence>MVSFWPFKSDDSSPASFEKALSALSKRITTTQSRLEWTRLRSRKIKVLGTLYTSFAYLVSVIVLLLVVGYPNLGPWEWTGMAGGPVFIYTTRVVITGYYNFRIEGLEAKLKALQEERGKTIQKLKDATKYDSTMELIEKYGGPDGRPRSRQQEAPEDSSDAKKPQPQQGTWTMPERIHISPPPTANIPRREFSPASLAPSSRPVTPLAQSVASFDTTAEFAPNAFGHALPPRPQSAQSQMYSIPPPPTPSEPHWYDRIFDVLLGEDETAPKNRIVLICRTCRLVNGQAPPGTKSLGELGMWKCMACGTPNGEMDEGKRIVREVLKSQEKEKDTSSSKEPTTPETDVCDLQDEDASRENGLSSSQADGPAAAVKARRSARSKK</sequence>
<dbReference type="PANTHER" id="PTHR22166">
    <property type="entry name" value="ENDOPLASMIC RETICULUM JUNCTION FORMATION PROTEIN LUNAPARK"/>
    <property type="match status" value="1"/>
</dbReference>
<dbReference type="HOGENOM" id="CLU_039522_0_0_1"/>
<dbReference type="InterPro" id="IPR040115">
    <property type="entry name" value="Lnp"/>
</dbReference>
<dbReference type="GO" id="GO:1903373">
    <property type="term" value="P:positive regulation of endoplasmic reticulum tubular network organization"/>
    <property type="evidence" value="ECO:0007669"/>
    <property type="project" value="UniProtKB-UniRule"/>
</dbReference>
<dbReference type="eggNOG" id="KOG2846">
    <property type="taxonomic scope" value="Eukaryota"/>
</dbReference>
<accession>G9MRT3</accession>
<proteinExistence type="inferred from homology"/>
<comment type="caution">
    <text evidence="4">The sequence shown here is derived from an EMBL/GenBank/DDBJ whole genome shotgun (WGS) entry which is preliminary data.</text>
</comment>
<feature type="region of interest" description="Disordered" evidence="2">
    <location>
        <begin position="137"/>
        <end position="204"/>
    </location>
</feature>
<feature type="transmembrane region" description="Helical" evidence="1">
    <location>
        <begin position="82"/>
        <end position="101"/>
    </location>
</feature>
<feature type="domain" description="Lunapark zinc ribbon" evidence="3">
    <location>
        <begin position="254"/>
        <end position="309"/>
    </location>
</feature>
<dbReference type="InParanoid" id="G9MRT3"/>
<comment type="function">
    <text evidence="1">Plays a role in determining ER morphology.</text>
</comment>
<organism evidence="4 5">
    <name type="scientific">Hypocrea virens (strain Gv29-8 / FGSC 10586)</name>
    <name type="common">Gliocladium virens</name>
    <name type="synonym">Trichoderma virens</name>
    <dbReference type="NCBI Taxonomy" id="413071"/>
    <lineage>
        <taxon>Eukaryota</taxon>
        <taxon>Fungi</taxon>
        <taxon>Dikarya</taxon>
        <taxon>Ascomycota</taxon>
        <taxon>Pezizomycotina</taxon>
        <taxon>Sordariomycetes</taxon>
        <taxon>Hypocreomycetidae</taxon>
        <taxon>Hypocreales</taxon>
        <taxon>Hypocreaceae</taxon>
        <taxon>Trichoderma</taxon>
    </lineage>
</organism>
<keyword evidence="1" id="KW-0863">Zinc-finger</keyword>
<keyword evidence="1" id="KW-0256">Endoplasmic reticulum</keyword>
<feature type="compositionally biased region" description="Acidic residues" evidence="2">
    <location>
        <begin position="345"/>
        <end position="354"/>
    </location>
</feature>
<keyword evidence="5" id="KW-1185">Reference proteome</keyword>
<dbReference type="AlphaFoldDB" id="G9MRT3"/>
<name>G9MRT3_HYPVG</name>
<dbReference type="OMA" id="PKWYDRI"/>
<reference evidence="4 5" key="1">
    <citation type="journal article" date="2011" name="Genome Biol.">
        <title>Comparative genome sequence analysis underscores mycoparasitism as the ancestral life style of Trichoderma.</title>
        <authorList>
            <person name="Kubicek C.P."/>
            <person name="Herrera-Estrella A."/>
            <person name="Seidl-Seiboth V."/>
            <person name="Martinez D.A."/>
            <person name="Druzhinina I.S."/>
            <person name="Thon M."/>
            <person name="Zeilinger S."/>
            <person name="Casas-Flores S."/>
            <person name="Horwitz B.A."/>
            <person name="Mukherjee P.K."/>
            <person name="Mukherjee M."/>
            <person name="Kredics L."/>
            <person name="Alcaraz L.D."/>
            <person name="Aerts A."/>
            <person name="Antal Z."/>
            <person name="Atanasova L."/>
            <person name="Cervantes-Badillo M.G."/>
            <person name="Challacombe J."/>
            <person name="Chertkov O."/>
            <person name="McCluskey K."/>
            <person name="Coulpier F."/>
            <person name="Deshpande N."/>
            <person name="von Doehren H."/>
            <person name="Ebbole D.J."/>
            <person name="Esquivel-Naranjo E.U."/>
            <person name="Fekete E."/>
            <person name="Flipphi M."/>
            <person name="Glaser F."/>
            <person name="Gomez-Rodriguez E.Y."/>
            <person name="Gruber S."/>
            <person name="Han C."/>
            <person name="Henrissat B."/>
            <person name="Hermosa R."/>
            <person name="Hernandez-Onate M."/>
            <person name="Karaffa L."/>
            <person name="Kosti I."/>
            <person name="Le Crom S."/>
            <person name="Lindquist E."/>
            <person name="Lucas S."/>
            <person name="Luebeck M."/>
            <person name="Luebeck P.S."/>
            <person name="Margeot A."/>
            <person name="Metz B."/>
            <person name="Misra M."/>
            <person name="Nevalainen H."/>
            <person name="Omann M."/>
            <person name="Packer N."/>
            <person name="Perrone G."/>
            <person name="Uresti-Rivera E.E."/>
            <person name="Salamov A."/>
            <person name="Schmoll M."/>
            <person name="Seiboth B."/>
            <person name="Shapiro H."/>
            <person name="Sukno S."/>
            <person name="Tamayo-Ramos J.A."/>
            <person name="Tisch D."/>
            <person name="Wiest A."/>
            <person name="Wilkinson H.H."/>
            <person name="Zhang M."/>
            <person name="Coutinho P.M."/>
            <person name="Kenerley C.M."/>
            <person name="Monte E."/>
            <person name="Baker S.E."/>
            <person name="Grigoriev I.V."/>
        </authorList>
    </citation>
    <scope>NUCLEOTIDE SEQUENCE [LARGE SCALE GENOMIC DNA]</scope>
    <source>
        <strain evidence="5">Gv29-8 / FGSC 10586</strain>
    </source>
</reference>
<dbReference type="Proteomes" id="UP000007115">
    <property type="component" value="Unassembled WGS sequence"/>
</dbReference>
<keyword evidence="1" id="KW-0479">Metal-binding</keyword>
<keyword evidence="1" id="KW-0472">Membrane</keyword>
<dbReference type="GO" id="GO:0098826">
    <property type="term" value="C:endoplasmic reticulum tubular network membrane"/>
    <property type="evidence" value="ECO:0007669"/>
    <property type="project" value="UniProtKB-UniRule"/>
</dbReference>
<feature type="compositionally biased region" description="Basic and acidic residues" evidence="2">
    <location>
        <begin position="324"/>
        <end position="335"/>
    </location>
</feature>
<evidence type="ECO:0000313" key="5">
    <source>
        <dbReference type="Proteomes" id="UP000007115"/>
    </source>
</evidence>